<feature type="transmembrane region" description="Helical" evidence="1">
    <location>
        <begin position="158"/>
        <end position="181"/>
    </location>
</feature>
<sequence>MYENIRVGKCTLRTWWYIFYLTQLFLIILSTSAFFAQSWAISDFPIKVEKNDLTNFKSYSGSFNGQFKGSFNSCIEGCSSTYSTESKDWCEIFSSMDKIREYYIKEPYYLQAKSICSFFHSLYLGMIAYLSLQIISLFAVFIWFTAMICFVKRTQCFWTSYFCAGFSCVSQFISFLMWFGITGARFGDMCSVFPLDGSHPPICARDGPGLGVAVIISFSLAVTGYIMVTCVAYPRRSFRDNSFPAVKLGNKSSTQQTSMFYSNAVPYIFPPQPPMPASPGTDSLKSNDSTQILSIGGMITFTSFKENMYGSTKIKDDNNEQGI</sequence>
<name>A0A1R2C0U5_9CILI</name>
<feature type="transmembrane region" description="Helical" evidence="1">
    <location>
        <begin position="15"/>
        <end position="36"/>
    </location>
</feature>
<evidence type="ECO:0000313" key="2">
    <source>
        <dbReference type="EMBL" id="OMJ82638.1"/>
    </source>
</evidence>
<dbReference type="EMBL" id="MPUH01000333">
    <property type="protein sequence ID" value="OMJ82638.1"/>
    <property type="molecule type" value="Genomic_DNA"/>
</dbReference>
<organism evidence="2 3">
    <name type="scientific">Stentor coeruleus</name>
    <dbReference type="NCBI Taxonomy" id="5963"/>
    <lineage>
        <taxon>Eukaryota</taxon>
        <taxon>Sar</taxon>
        <taxon>Alveolata</taxon>
        <taxon>Ciliophora</taxon>
        <taxon>Postciliodesmatophora</taxon>
        <taxon>Heterotrichea</taxon>
        <taxon>Heterotrichida</taxon>
        <taxon>Stentoridae</taxon>
        <taxon>Stentor</taxon>
    </lineage>
</organism>
<reference evidence="2 3" key="1">
    <citation type="submission" date="2016-11" db="EMBL/GenBank/DDBJ databases">
        <title>The macronuclear genome of Stentor coeruleus: a giant cell with tiny introns.</title>
        <authorList>
            <person name="Slabodnick M."/>
            <person name="Ruby J.G."/>
            <person name="Reiff S.B."/>
            <person name="Swart E.C."/>
            <person name="Gosai S."/>
            <person name="Prabakaran S."/>
            <person name="Witkowska E."/>
            <person name="Larue G.E."/>
            <person name="Fisher S."/>
            <person name="Freeman R.M."/>
            <person name="Gunawardena J."/>
            <person name="Chu W."/>
            <person name="Stover N.A."/>
            <person name="Gregory B.D."/>
            <person name="Nowacki M."/>
            <person name="Derisi J."/>
            <person name="Roy S.W."/>
            <person name="Marshall W.F."/>
            <person name="Sood P."/>
        </authorList>
    </citation>
    <scope>NUCLEOTIDE SEQUENCE [LARGE SCALE GENOMIC DNA]</scope>
    <source>
        <strain evidence="2">WM001</strain>
    </source>
</reference>
<dbReference type="Proteomes" id="UP000187209">
    <property type="component" value="Unassembled WGS sequence"/>
</dbReference>
<gene>
    <name evidence="2" type="ORF">SteCoe_16620</name>
</gene>
<keyword evidence="3" id="KW-1185">Reference proteome</keyword>
<feature type="transmembrane region" description="Helical" evidence="1">
    <location>
        <begin position="210"/>
        <end position="233"/>
    </location>
</feature>
<dbReference type="AlphaFoldDB" id="A0A1R2C0U5"/>
<proteinExistence type="predicted"/>
<comment type="caution">
    <text evidence="2">The sequence shown here is derived from an EMBL/GenBank/DDBJ whole genome shotgun (WGS) entry which is preliminary data.</text>
</comment>
<evidence type="ECO:0000313" key="3">
    <source>
        <dbReference type="Proteomes" id="UP000187209"/>
    </source>
</evidence>
<evidence type="ECO:0000256" key="1">
    <source>
        <dbReference type="SAM" id="Phobius"/>
    </source>
</evidence>
<accession>A0A1R2C0U5</accession>
<keyword evidence="1" id="KW-1133">Transmembrane helix</keyword>
<keyword evidence="1" id="KW-0472">Membrane</keyword>
<keyword evidence="1" id="KW-0812">Transmembrane</keyword>
<protein>
    <submittedName>
        <fullName evidence="2">Uncharacterized protein</fullName>
    </submittedName>
</protein>
<feature type="transmembrane region" description="Helical" evidence="1">
    <location>
        <begin position="127"/>
        <end position="151"/>
    </location>
</feature>